<dbReference type="Proteomes" id="UP001153737">
    <property type="component" value="Chromosome 14"/>
</dbReference>
<dbReference type="OrthoDB" id="9944568at2759"/>
<comment type="similarity">
    <text evidence="2">Belongs to the cation diffusion facilitator (CDF) transporter (TC 2.A.4) family. SLC30A subfamily.</text>
</comment>
<dbReference type="Gene3D" id="1.20.1510.10">
    <property type="entry name" value="Cation efflux protein transmembrane domain"/>
    <property type="match status" value="1"/>
</dbReference>
<keyword evidence="6" id="KW-0862">Zinc</keyword>
<evidence type="ECO:0000256" key="6">
    <source>
        <dbReference type="ARBA" id="ARBA00022833"/>
    </source>
</evidence>
<dbReference type="InterPro" id="IPR002524">
    <property type="entry name" value="Cation_efflux"/>
</dbReference>
<dbReference type="GO" id="GO:0030658">
    <property type="term" value="C:transport vesicle membrane"/>
    <property type="evidence" value="ECO:0007669"/>
    <property type="project" value="UniProtKB-SubCell"/>
</dbReference>
<dbReference type="EMBL" id="OU896720">
    <property type="protein sequence ID" value="CAH1153464.1"/>
    <property type="molecule type" value="Genomic_DNA"/>
</dbReference>
<proteinExistence type="inferred from homology"/>
<sequence length="406" mass="44874">MPNRIERSTLLGLGDNNNYGALEKNSVSSPSTIFSPRRVIYCVHGKPSAGCCKVLEGEIIVNIDGGDDDLMSTHTKENINASELVNKHCHQNEAVGVDRSARRKLITASVLCVIFMLGEIVGGYLSNSLAIASDAAHLLTDFASFMISLFSLYMANRPSTKKMSFGWYRAEVIGALTSVLMIWVVTGILVYMAVQRIINESYEVDAEIMLITSGIGVVVNIIMGLSLHQHGHSHHGHNSENKSGNAKENINVRAAFIHVIGDFLQSFGVFVAAICIYFKSDWMIVDPICTFLFSVLVLITTFAIIKDALMVLMEALPKGIDFEEVMNILLAIEGVKKVHNLRIWALSLDKIAMSAHIAISSGTNPQNVLMVATKNVHDKFNFFEMTLQIEEFQEIMEDCQQCRNPD</sequence>
<evidence type="ECO:0000256" key="9">
    <source>
        <dbReference type="ARBA" id="ARBA00023065"/>
    </source>
</evidence>
<dbReference type="InterPro" id="IPR027470">
    <property type="entry name" value="Cation_efflux_CTD"/>
</dbReference>
<dbReference type="GO" id="GO:0010043">
    <property type="term" value="P:response to zinc ion"/>
    <property type="evidence" value="ECO:0007669"/>
    <property type="project" value="TreeGrafter"/>
</dbReference>
<keyword evidence="5" id="KW-0479">Metal-binding</keyword>
<gene>
    <name evidence="16" type="ORF">PHAECO_LOCUS4292</name>
</gene>
<feature type="transmembrane region" description="Helical" evidence="13">
    <location>
        <begin position="284"/>
        <end position="305"/>
    </location>
</feature>
<dbReference type="InterPro" id="IPR027469">
    <property type="entry name" value="Cation_efflux_TMD_sf"/>
</dbReference>
<evidence type="ECO:0000256" key="1">
    <source>
        <dbReference type="ARBA" id="ARBA00004638"/>
    </source>
</evidence>
<dbReference type="InterPro" id="IPR050681">
    <property type="entry name" value="CDF/SLC30A"/>
</dbReference>
<name>A0A9P0DL55_PHACE</name>
<feature type="transmembrane region" description="Helical" evidence="13">
    <location>
        <begin position="105"/>
        <end position="125"/>
    </location>
</feature>
<dbReference type="GO" id="GO:0046872">
    <property type="term" value="F:metal ion binding"/>
    <property type="evidence" value="ECO:0007669"/>
    <property type="project" value="UniProtKB-KW"/>
</dbReference>
<keyword evidence="3" id="KW-0813">Transport</keyword>
<feature type="transmembrane region" description="Helical" evidence="13">
    <location>
        <begin position="255"/>
        <end position="278"/>
    </location>
</feature>
<feature type="domain" description="Cation efflux protein cytoplasmic" evidence="15">
    <location>
        <begin position="317"/>
        <end position="391"/>
    </location>
</feature>
<feature type="transmembrane region" description="Helical" evidence="13">
    <location>
        <begin position="206"/>
        <end position="227"/>
    </location>
</feature>
<keyword evidence="11" id="KW-0968">Cytoplasmic vesicle</keyword>
<dbReference type="PANTHER" id="PTHR11562">
    <property type="entry name" value="CATION EFFLUX PROTEIN/ ZINC TRANSPORTER"/>
    <property type="match status" value="1"/>
</dbReference>
<dbReference type="GO" id="GO:0005385">
    <property type="term" value="F:zinc ion transmembrane transporter activity"/>
    <property type="evidence" value="ECO:0007669"/>
    <property type="project" value="UniProtKB-ARBA"/>
</dbReference>
<keyword evidence="7" id="KW-0864">Zinc transport</keyword>
<keyword evidence="10 13" id="KW-0472">Membrane</keyword>
<keyword evidence="17" id="KW-1185">Reference proteome</keyword>
<comment type="catalytic activity">
    <reaction evidence="12">
        <text>Zn(2+)(in) + 2 H(+)(out) = Zn(2+)(out) + 2 H(+)(in)</text>
        <dbReference type="Rhea" id="RHEA:72627"/>
        <dbReference type="ChEBI" id="CHEBI:15378"/>
        <dbReference type="ChEBI" id="CHEBI:29105"/>
    </reaction>
</comment>
<organism evidence="16 17">
    <name type="scientific">Phaedon cochleariae</name>
    <name type="common">Mustard beetle</name>
    <dbReference type="NCBI Taxonomy" id="80249"/>
    <lineage>
        <taxon>Eukaryota</taxon>
        <taxon>Metazoa</taxon>
        <taxon>Ecdysozoa</taxon>
        <taxon>Arthropoda</taxon>
        <taxon>Hexapoda</taxon>
        <taxon>Insecta</taxon>
        <taxon>Pterygota</taxon>
        <taxon>Neoptera</taxon>
        <taxon>Endopterygota</taxon>
        <taxon>Coleoptera</taxon>
        <taxon>Polyphaga</taxon>
        <taxon>Cucujiformia</taxon>
        <taxon>Chrysomeloidea</taxon>
        <taxon>Chrysomelidae</taxon>
        <taxon>Chrysomelinae</taxon>
        <taxon>Chrysomelini</taxon>
        <taxon>Phaedon</taxon>
    </lineage>
</organism>
<comment type="subcellular location">
    <subcellularLocation>
        <location evidence="1">Cytoplasmic vesicle</location>
        <location evidence="1">Secretory vesicle membrane</location>
        <topology evidence="1">Multi-pass membrane protein</topology>
    </subcellularLocation>
</comment>
<reference evidence="16" key="1">
    <citation type="submission" date="2022-01" db="EMBL/GenBank/DDBJ databases">
        <authorList>
            <person name="King R."/>
        </authorList>
    </citation>
    <scope>NUCLEOTIDE SEQUENCE</scope>
</reference>
<dbReference type="GO" id="GO:0005886">
    <property type="term" value="C:plasma membrane"/>
    <property type="evidence" value="ECO:0007669"/>
    <property type="project" value="TreeGrafter"/>
</dbReference>
<accession>A0A9P0DL55</accession>
<dbReference type="NCBIfam" id="TIGR01297">
    <property type="entry name" value="CDF"/>
    <property type="match status" value="1"/>
</dbReference>
<evidence type="ECO:0000259" key="15">
    <source>
        <dbReference type="Pfam" id="PF16916"/>
    </source>
</evidence>
<dbReference type="SUPFAM" id="SSF161111">
    <property type="entry name" value="Cation efflux protein transmembrane domain-like"/>
    <property type="match status" value="1"/>
</dbReference>
<feature type="transmembrane region" description="Helical" evidence="13">
    <location>
        <begin position="167"/>
        <end position="194"/>
    </location>
</feature>
<dbReference type="InterPro" id="IPR058533">
    <property type="entry name" value="Cation_efflux_TM"/>
</dbReference>
<evidence type="ECO:0000313" key="16">
    <source>
        <dbReference type="EMBL" id="CAH1153464.1"/>
    </source>
</evidence>
<feature type="domain" description="Cation efflux protein transmembrane" evidence="14">
    <location>
        <begin position="105"/>
        <end position="313"/>
    </location>
</feature>
<dbReference type="PANTHER" id="PTHR11562:SF17">
    <property type="entry name" value="RE54080P-RELATED"/>
    <property type="match status" value="1"/>
</dbReference>
<evidence type="ECO:0000256" key="7">
    <source>
        <dbReference type="ARBA" id="ARBA00022906"/>
    </source>
</evidence>
<feature type="transmembrane region" description="Helical" evidence="13">
    <location>
        <begin position="137"/>
        <end position="155"/>
    </location>
</feature>
<evidence type="ECO:0000256" key="3">
    <source>
        <dbReference type="ARBA" id="ARBA00022448"/>
    </source>
</evidence>
<evidence type="ECO:0000256" key="12">
    <source>
        <dbReference type="ARBA" id="ARBA00048349"/>
    </source>
</evidence>
<dbReference type="Pfam" id="PF16916">
    <property type="entry name" value="ZT_dimer"/>
    <property type="match status" value="1"/>
</dbReference>
<evidence type="ECO:0000256" key="11">
    <source>
        <dbReference type="ARBA" id="ARBA00023329"/>
    </source>
</evidence>
<dbReference type="SUPFAM" id="SSF160240">
    <property type="entry name" value="Cation efflux protein cytoplasmic domain-like"/>
    <property type="match status" value="1"/>
</dbReference>
<keyword evidence="4 13" id="KW-0812">Transmembrane</keyword>
<dbReference type="AlphaFoldDB" id="A0A9P0DL55"/>
<evidence type="ECO:0008006" key="18">
    <source>
        <dbReference type="Google" id="ProtNLM"/>
    </source>
</evidence>
<reference evidence="16" key="2">
    <citation type="submission" date="2022-10" db="EMBL/GenBank/DDBJ databases">
        <authorList>
            <consortium name="ENA_rothamsted_submissions"/>
            <consortium name="culmorum"/>
            <person name="King R."/>
        </authorList>
    </citation>
    <scope>NUCLEOTIDE SEQUENCE</scope>
</reference>
<evidence type="ECO:0000256" key="4">
    <source>
        <dbReference type="ARBA" id="ARBA00022692"/>
    </source>
</evidence>
<evidence type="ECO:0000256" key="8">
    <source>
        <dbReference type="ARBA" id="ARBA00022989"/>
    </source>
</evidence>
<dbReference type="Pfam" id="PF01545">
    <property type="entry name" value="Cation_efflux"/>
    <property type="match status" value="1"/>
</dbReference>
<keyword evidence="8 13" id="KW-1133">Transmembrane helix</keyword>
<evidence type="ECO:0000256" key="5">
    <source>
        <dbReference type="ARBA" id="ARBA00022723"/>
    </source>
</evidence>
<evidence type="ECO:0000256" key="2">
    <source>
        <dbReference type="ARBA" id="ARBA00008873"/>
    </source>
</evidence>
<evidence type="ECO:0000256" key="10">
    <source>
        <dbReference type="ARBA" id="ARBA00023136"/>
    </source>
</evidence>
<evidence type="ECO:0000313" key="17">
    <source>
        <dbReference type="Proteomes" id="UP001153737"/>
    </source>
</evidence>
<dbReference type="FunFam" id="1.20.1510.10:FF:000002">
    <property type="entry name" value="zinc transporter 3 isoform X1"/>
    <property type="match status" value="1"/>
</dbReference>
<dbReference type="InterPro" id="IPR036837">
    <property type="entry name" value="Cation_efflux_CTD_sf"/>
</dbReference>
<protein>
    <recommendedName>
        <fullName evidence="18">Zinc transporter 2</fullName>
    </recommendedName>
</protein>
<keyword evidence="9" id="KW-0406">Ion transport</keyword>
<evidence type="ECO:0000259" key="14">
    <source>
        <dbReference type="Pfam" id="PF01545"/>
    </source>
</evidence>
<evidence type="ECO:0000256" key="13">
    <source>
        <dbReference type="SAM" id="Phobius"/>
    </source>
</evidence>